<dbReference type="SUPFAM" id="SSF55781">
    <property type="entry name" value="GAF domain-like"/>
    <property type="match status" value="1"/>
</dbReference>
<accession>A0A3R8SCD2</accession>
<sequence length="252" mass="26907">MPETTRDPAPAVTRALRVLELLEQSGGAPLTLSDLARALGAAKSSTSNICAVLEDGGMIRRVEAGYRLGRRTAELGGAFAQEFNQIREFYGVVEADPVLRGEVVQVAMLDGEYSLYLARHEGRAHRLGTPLGSRLAAVTTGAGLAMLSRLDDDRIDETIARTEAPDLPSAEQIRAQIAETRERGWSVDPGRGLEGIWGVAVPLEPWRPTDPPLALGVALPAAEADEQTIERLGRAALGVATQLTNPFLRPAG</sequence>
<dbReference type="GO" id="GO:0045892">
    <property type="term" value="P:negative regulation of DNA-templated transcription"/>
    <property type="evidence" value="ECO:0007669"/>
    <property type="project" value="TreeGrafter"/>
</dbReference>
<evidence type="ECO:0000259" key="5">
    <source>
        <dbReference type="PROSITE" id="PS51078"/>
    </source>
</evidence>
<comment type="caution">
    <text evidence="6">The sequence shown here is derived from an EMBL/GenBank/DDBJ whole genome shotgun (WGS) entry which is preliminary data.</text>
</comment>
<dbReference type="EMBL" id="QOCI01000012">
    <property type="protein sequence ID" value="RRR17606.1"/>
    <property type="molecule type" value="Genomic_DNA"/>
</dbReference>
<dbReference type="PANTHER" id="PTHR30136:SF24">
    <property type="entry name" value="HTH-TYPE TRANSCRIPTIONAL REPRESSOR ALLR"/>
    <property type="match status" value="1"/>
</dbReference>
<dbReference type="Gene3D" id="3.30.450.40">
    <property type="match status" value="1"/>
</dbReference>
<evidence type="ECO:0000259" key="4">
    <source>
        <dbReference type="PROSITE" id="PS51077"/>
    </source>
</evidence>
<keyword evidence="1" id="KW-0805">Transcription regulation</keyword>
<proteinExistence type="predicted"/>
<reference evidence="6 7" key="1">
    <citation type="submission" date="2018-07" db="EMBL/GenBank/DDBJ databases">
        <title>Brachybacteriurn paraconglorneratum KCTC 9916.</title>
        <authorList>
            <person name="Li Y."/>
        </authorList>
    </citation>
    <scope>NUCLEOTIDE SEQUENCE [LARGE SCALE GENOMIC DNA]</scope>
    <source>
        <strain evidence="6 7">KCTC 9916</strain>
    </source>
</reference>
<protein>
    <submittedName>
        <fullName evidence="6">IclR family transcriptional regulator</fullName>
    </submittedName>
</protein>
<dbReference type="Pfam" id="PF01614">
    <property type="entry name" value="IclR_C"/>
    <property type="match status" value="1"/>
</dbReference>
<keyword evidence="2" id="KW-0238">DNA-binding</keyword>
<keyword evidence="3" id="KW-0804">Transcription</keyword>
<feature type="domain" description="IclR-ED" evidence="5">
    <location>
        <begin position="71"/>
        <end position="249"/>
    </location>
</feature>
<dbReference type="Gene3D" id="1.10.10.10">
    <property type="entry name" value="Winged helix-like DNA-binding domain superfamily/Winged helix DNA-binding domain"/>
    <property type="match status" value="1"/>
</dbReference>
<dbReference type="InterPro" id="IPR029016">
    <property type="entry name" value="GAF-like_dom_sf"/>
</dbReference>
<dbReference type="InterPro" id="IPR014757">
    <property type="entry name" value="Tscrpt_reg_IclR_C"/>
</dbReference>
<dbReference type="PROSITE" id="PS51078">
    <property type="entry name" value="ICLR_ED"/>
    <property type="match status" value="1"/>
</dbReference>
<evidence type="ECO:0000256" key="3">
    <source>
        <dbReference type="ARBA" id="ARBA00023163"/>
    </source>
</evidence>
<dbReference type="InterPro" id="IPR005471">
    <property type="entry name" value="Tscrpt_reg_IclR_N"/>
</dbReference>
<dbReference type="GO" id="GO:0003700">
    <property type="term" value="F:DNA-binding transcription factor activity"/>
    <property type="evidence" value="ECO:0007669"/>
    <property type="project" value="TreeGrafter"/>
</dbReference>
<dbReference type="AlphaFoldDB" id="A0A3R8SCD2"/>
<dbReference type="PROSITE" id="PS51077">
    <property type="entry name" value="HTH_ICLR"/>
    <property type="match status" value="1"/>
</dbReference>
<dbReference type="Pfam" id="PF09339">
    <property type="entry name" value="HTH_IclR"/>
    <property type="match status" value="1"/>
</dbReference>
<gene>
    <name evidence="6" type="ORF">DS079_13545</name>
</gene>
<organism evidence="6 7">
    <name type="scientific">Brachybacterium paraconglomeratum</name>
    <dbReference type="NCBI Taxonomy" id="173362"/>
    <lineage>
        <taxon>Bacteria</taxon>
        <taxon>Bacillati</taxon>
        <taxon>Actinomycetota</taxon>
        <taxon>Actinomycetes</taxon>
        <taxon>Micrococcales</taxon>
        <taxon>Dermabacteraceae</taxon>
        <taxon>Brachybacterium</taxon>
    </lineage>
</organism>
<name>A0A3R8SCD2_9MICO</name>
<dbReference type="SUPFAM" id="SSF46785">
    <property type="entry name" value="Winged helix' DNA-binding domain"/>
    <property type="match status" value="1"/>
</dbReference>
<evidence type="ECO:0000313" key="7">
    <source>
        <dbReference type="Proteomes" id="UP000274327"/>
    </source>
</evidence>
<evidence type="ECO:0000313" key="6">
    <source>
        <dbReference type="EMBL" id="RRR17606.1"/>
    </source>
</evidence>
<evidence type="ECO:0000256" key="2">
    <source>
        <dbReference type="ARBA" id="ARBA00023125"/>
    </source>
</evidence>
<keyword evidence="7" id="KW-1185">Reference proteome</keyword>
<dbReference type="GeneID" id="78122042"/>
<dbReference type="PANTHER" id="PTHR30136">
    <property type="entry name" value="HELIX-TURN-HELIX TRANSCRIPTIONAL REGULATOR, ICLR FAMILY"/>
    <property type="match status" value="1"/>
</dbReference>
<feature type="domain" description="HTH iclR-type" evidence="4">
    <location>
        <begin position="9"/>
        <end position="70"/>
    </location>
</feature>
<dbReference type="InterPro" id="IPR050707">
    <property type="entry name" value="HTH_MetabolicPath_Reg"/>
</dbReference>
<dbReference type="InterPro" id="IPR036390">
    <property type="entry name" value="WH_DNA-bd_sf"/>
</dbReference>
<dbReference type="SMART" id="SM00346">
    <property type="entry name" value="HTH_ICLR"/>
    <property type="match status" value="1"/>
</dbReference>
<dbReference type="GO" id="GO:0003677">
    <property type="term" value="F:DNA binding"/>
    <property type="evidence" value="ECO:0007669"/>
    <property type="project" value="UniProtKB-KW"/>
</dbReference>
<dbReference type="Proteomes" id="UP000274327">
    <property type="component" value="Unassembled WGS sequence"/>
</dbReference>
<dbReference type="RefSeq" id="WP_126988386.1">
    <property type="nucleotide sequence ID" value="NZ_ML133859.1"/>
</dbReference>
<evidence type="ECO:0000256" key="1">
    <source>
        <dbReference type="ARBA" id="ARBA00023015"/>
    </source>
</evidence>
<dbReference type="InterPro" id="IPR036388">
    <property type="entry name" value="WH-like_DNA-bd_sf"/>
</dbReference>